<keyword evidence="1" id="KW-0175">Coiled coil</keyword>
<keyword evidence="3" id="KW-0812">Transmembrane</keyword>
<evidence type="ECO:0000256" key="2">
    <source>
        <dbReference type="SAM" id="MobiDB-lite"/>
    </source>
</evidence>
<evidence type="ECO:0000256" key="3">
    <source>
        <dbReference type="SAM" id="Phobius"/>
    </source>
</evidence>
<dbReference type="RefSeq" id="WP_068731750.1">
    <property type="nucleotide sequence ID" value="NZ_LVYV01000007.1"/>
</dbReference>
<dbReference type="OrthoDB" id="8265218at2"/>
<feature type="transmembrane region" description="Helical" evidence="3">
    <location>
        <begin position="24"/>
        <end position="45"/>
    </location>
</feature>
<dbReference type="AlphaFoldDB" id="A0A161QRC9"/>
<keyword evidence="3" id="KW-1133">Transmembrane helix</keyword>
<proteinExistence type="predicted"/>
<keyword evidence="5" id="KW-1185">Reference proteome</keyword>
<reference evidence="4 5" key="1">
    <citation type="submission" date="2016-03" db="EMBL/GenBank/DDBJ databases">
        <title>Microsymbionts genomes from the relict species Vavilovia formosa (Stev.) Fed.</title>
        <authorList>
            <person name="Kopat V."/>
            <person name="Chirak E."/>
            <person name="Kimeklis A."/>
            <person name="Andronov E."/>
        </authorList>
    </citation>
    <scope>NUCLEOTIDE SEQUENCE [LARGE SCALE GENOMIC DNA]</scope>
    <source>
        <strain evidence="4 5">Vaf07</strain>
    </source>
</reference>
<dbReference type="EMBL" id="LVYV01000007">
    <property type="protein sequence ID" value="KZD23894.1"/>
    <property type="molecule type" value="Genomic_DNA"/>
</dbReference>
<evidence type="ECO:0008006" key="6">
    <source>
        <dbReference type="Google" id="ProtNLM"/>
    </source>
</evidence>
<feature type="region of interest" description="Disordered" evidence="2">
    <location>
        <begin position="153"/>
        <end position="196"/>
    </location>
</feature>
<sequence length="196" mass="19709">MADTFNNEINVGPPPVPLRKRRSFGPLGVVAVLLILAGGGGYLWLNYHDALTDMAQVVTGSTGPRDSAPVLASAAEGSVSATDFAAFQQQTGSSIQAATELLTAQQTELKRLSDQIQGLTTQVVGLTAKIDTLQGRGVLAAPAPAAAAPAPMAAAPAAPVAARPAPTAPRKRPADRPAGAISVGGAPLPAAAQPPR</sequence>
<evidence type="ECO:0000313" key="4">
    <source>
        <dbReference type="EMBL" id="KZD23894.1"/>
    </source>
</evidence>
<comment type="caution">
    <text evidence="4">The sequence shown here is derived from an EMBL/GenBank/DDBJ whole genome shotgun (WGS) entry which is preliminary data.</text>
</comment>
<keyword evidence="3" id="KW-0472">Membrane</keyword>
<name>A0A161QRC9_9BRAD</name>
<evidence type="ECO:0000313" key="5">
    <source>
        <dbReference type="Proteomes" id="UP000076574"/>
    </source>
</evidence>
<feature type="coiled-coil region" evidence="1">
    <location>
        <begin position="95"/>
        <end position="129"/>
    </location>
</feature>
<feature type="compositionally biased region" description="Low complexity" evidence="2">
    <location>
        <begin position="176"/>
        <end position="196"/>
    </location>
</feature>
<evidence type="ECO:0000256" key="1">
    <source>
        <dbReference type="SAM" id="Coils"/>
    </source>
</evidence>
<feature type="compositionally biased region" description="Low complexity" evidence="2">
    <location>
        <begin position="153"/>
        <end position="165"/>
    </location>
</feature>
<dbReference type="Proteomes" id="UP000076574">
    <property type="component" value="Unassembled WGS sequence"/>
</dbReference>
<organism evidence="4 5">
    <name type="scientific">Tardiphaga robiniae</name>
    <dbReference type="NCBI Taxonomy" id="943830"/>
    <lineage>
        <taxon>Bacteria</taxon>
        <taxon>Pseudomonadati</taxon>
        <taxon>Pseudomonadota</taxon>
        <taxon>Alphaproteobacteria</taxon>
        <taxon>Hyphomicrobiales</taxon>
        <taxon>Nitrobacteraceae</taxon>
        <taxon>Tardiphaga</taxon>
    </lineage>
</organism>
<protein>
    <recommendedName>
        <fullName evidence="6">SlyX family protein</fullName>
    </recommendedName>
</protein>
<accession>A0A161QRC9</accession>
<gene>
    <name evidence="4" type="ORF">A4A58_25170</name>
</gene>